<dbReference type="InterPro" id="IPR011051">
    <property type="entry name" value="RmlC_Cupin_sf"/>
</dbReference>
<dbReference type="InterPro" id="IPR014710">
    <property type="entry name" value="RmlC-like_jellyroll"/>
</dbReference>
<evidence type="ECO:0000256" key="1">
    <source>
        <dbReference type="SAM" id="SignalP"/>
    </source>
</evidence>
<dbReference type="CDD" id="cd06989">
    <property type="entry name" value="cupin_DRT102"/>
    <property type="match status" value="1"/>
</dbReference>
<dbReference type="Pfam" id="PF14499">
    <property type="entry name" value="DUF4437"/>
    <property type="match status" value="1"/>
</dbReference>
<evidence type="ECO:0000313" key="2">
    <source>
        <dbReference type="EMBL" id="MEL0613673.1"/>
    </source>
</evidence>
<feature type="signal peptide" evidence="1">
    <location>
        <begin position="1"/>
        <end position="21"/>
    </location>
</feature>
<reference evidence="2 3" key="1">
    <citation type="submission" date="2024-02" db="EMBL/GenBank/DDBJ databases">
        <title>Bacteria isolated from the canopy kelp, Nereocystis luetkeana.</title>
        <authorList>
            <person name="Pfister C.A."/>
            <person name="Younker I.T."/>
            <person name="Light S.H."/>
        </authorList>
    </citation>
    <scope>NUCLEOTIDE SEQUENCE [LARGE SCALE GENOMIC DNA]</scope>
    <source>
        <strain evidence="2 3">TI.4.07</strain>
    </source>
</reference>
<accession>A0ABU9G5A8</accession>
<dbReference type="RefSeq" id="WP_341567380.1">
    <property type="nucleotide sequence ID" value="NZ_JBAKAR010000008.1"/>
</dbReference>
<gene>
    <name evidence="2" type="ORF">V6242_11000</name>
</gene>
<organism evidence="2 3">
    <name type="scientific">Marinomonas arenicola</name>
    <dbReference type="NCBI Taxonomy" id="569601"/>
    <lineage>
        <taxon>Bacteria</taxon>
        <taxon>Pseudomonadati</taxon>
        <taxon>Pseudomonadota</taxon>
        <taxon>Gammaproteobacteria</taxon>
        <taxon>Oceanospirillales</taxon>
        <taxon>Oceanospirillaceae</taxon>
        <taxon>Marinomonas</taxon>
    </lineage>
</organism>
<dbReference type="Proteomes" id="UP001379949">
    <property type="component" value="Unassembled WGS sequence"/>
</dbReference>
<dbReference type="SUPFAM" id="SSF51182">
    <property type="entry name" value="RmlC-like cupins"/>
    <property type="match status" value="1"/>
</dbReference>
<keyword evidence="3" id="KW-1185">Reference proteome</keyword>
<keyword evidence="1" id="KW-0732">Signal</keyword>
<feature type="chain" id="PRO_5045137929" evidence="1">
    <location>
        <begin position="22"/>
        <end position="276"/>
    </location>
</feature>
<dbReference type="Gene3D" id="2.60.120.10">
    <property type="entry name" value="Jelly Rolls"/>
    <property type="match status" value="1"/>
</dbReference>
<protein>
    <submittedName>
        <fullName evidence="2">DUF4437 domain-containing protein</fullName>
    </submittedName>
</protein>
<proteinExistence type="predicted"/>
<name>A0ABU9G5A8_9GAMM</name>
<comment type="caution">
    <text evidence="2">The sequence shown here is derived from an EMBL/GenBank/DDBJ whole genome shotgun (WGS) entry which is preliminary data.</text>
</comment>
<dbReference type="EMBL" id="JBAKAR010000008">
    <property type="protein sequence ID" value="MEL0613673.1"/>
    <property type="molecule type" value="Genomic_DNA"/>
</dbReference>
<dbReference type="InterPro" id="IPR028013">
    <property type="entry name" value="DUF4437"/>
</dbReference>
<evidence type="ECO:0000313" key="3">
    <source>
        <dbReference type="Proteomes" id="UP001379949"/>
    </source>
</evidence>
<sequence>MKLVKATLTLALMGIFSSAYADEVPSHSQVVTANEVNWGYLNPLRGDQSPGATDLWGDRTKDMETGMLVKFQKSFTSPPHIHNITYRAIVIEGLMHNDDPKAEEMWMPAGSFWTQPAGETHVTAAAGQDNMIYLEIDSGPYLVQPADEHFDNGEKPLNLAESNIVWLDKSDVKSIHGKNAEISSLWGSNKIGKLGGSMVKLPAGYQGNIDVNAKEFRAVVIKGDVSYQSAETKQKKELAPGSYFGSTGKFEHGISVSSTGATIYIRTNGKYDITSK</sequence>